<dbReference type="InterPro" id="IPR029463">
    <property type="entry name" value="Lys_MEP"/>
</dbReference>
<evidence type="ECO:0000313" key="3">
    <source>
        <dbReference type="Proteomes" id="UP001150904"/>
    </source>
</evidence>
<keyword evidence="2" id="KW-0482">Metalloprotease</keyword>
<dbReference type="GeneID" id="83183267"/>
<proteinExistence type="predicted"/>
<keyword evidence="2" id="KW-0645">Protease</keyword>
<keyword evidence="3" id="KW-1185">Reference proteome</keyword>
<evidence type="ECO:0000259" key="1">
    <source>
        <dbReference type="Pfam" id="PF14521"/>
    </source>
</evidence>
<dbReference type="RefSeq" id="XP_058305954.1">
    <property type="nucleotide sequence ID" value="XM_058455966.1"/>
</dbReference>
<reference evidence="2" key="1">
    <citation type="submission" date="2022-12" db="EMBL/GenBank/DDBJ databases">
        <authorList>
            <person name="Petersen C."/>
        </authorList>
    </citation>
    <scope>NUCLEOTIDE SEQUENCE</scope>
    <source>
        <strain evidence="2">IBT 15544</strain>
    </source>
</reference>
<dbReference type="Proteomes" id="UP001150904">
    <property type="component" value="Unassembled WGS sequence"/>
</dbReference>
<evidence type="ECO:0000313" key="2">
    <source>
        <dbReference type="EMBL" id="KAJ5195466.1"/>
    </source>
</evidence>
<dbReference type="Pfam" id="PF14521">
    <property type="entry name" value="Aspzincin_M35"/>
    <property type="match status" value="1"/>
</dbReference>
<dbReference type="OrthoDB" id="4349553at2759"/>
<name>A0A9W9JJK0_9EURO</name>
<gene>
    <name evidence="2" type="ORF">N7498_008904</name>
</gene>
<dbReference type="Gene3D" id="3.40.390.10">
    <property type="entry name" value="Collagenase (Catalytic Domain)"/>
    <property type="match status" value="1"/>
</dbReference>
<sequence>MGGECDDILPKVNAMAPEVQKLVDAAINAIDLILRDPTILERTNSNNQGKNRERILLLARQIFGAEFGSSFKKSPLKYLKLDNDSIAAMTTVKENFKDIQKYITSGGNSKWRFACGDSWTKKVNTLQTNYIPYTKDTPIKEVAGLNGGYGRRAFADYTWYDQGGPKMNPAPPENPDESEADKEKRWKIQSTWYYVASKGWSEDGPCKGVKHTNEAPEAETMDSKRIIYFCSEVWDKVTRNVWKADLTQLTGNIPTDGTAHLDNYQSPGATLLHEMTHQLSRTNDDLGYNFQNVQKGRTQRQQAILNADNYNYFAAAAYLSNYEWHSGVARSLGTQETQIHTTSR</sequence>
<organism evidence="2 3">
    <name type="scientific">Penicillium cinerascens</name>
    <dbReference type="NCBI Taxonomy" id="70096"/>
    <lineage>
        <taxon>Eukaryota</taxon>
        <taxon>Fungi</taxon>
        <taxon>Dikarya</taxon>
        <taxon>Ascomycota</taxon>
        <taxon>Pezizomycotina</taxon>
        <taxon>Eurotiomycetes</taxon>
        <taxon>Eurotiomycetidae</taxon>
        <taxon>Eurotiales</taxon>
        <taxon>Aspergillaceae</taxon>
        <taxon>Penicillium</taxon>
    </lineage>
</organism>
<protein>
    <submittedName>
        <fullName evidence="2">Metalloprotease</fullName>
    </submittedName>
</protein>
<dbReference type="InterPro" id="IPR024079">
    <property type="entry name" value="MetalloPept_cat_dom_sf"/>
</dbReference>
<feature type="domain" description="Lysine-specific metallo-endopeptidase" evidence="1">
    <location>
        <begin position="261"/>
        <end position="315"/>
    </location>
</feature>
<reference evidence="2" key="2">
    <citation type="journal article" date="2023" name="IMA Fungus">
        <title>Comparative genomic study of the Penicillium genus elucidates a diverse pangenome and 15 lateral gene transfer events.</title>
        <authorList>
            <person name="Petersen C."/>
            <person name="Sorensen T."/>
            <person name="Nielsen M.R."/>
            <person name="Sondergaard T.E."/>
            <person name="Sorensen J.L."/>
            <person name="Fitzpatrick D.A."/>
            <person name="Frisvad J.C."/>
            <person name="Nielsen K.L."/>
        </authorList>
    </citation>
    <scope>NUCLEOTIDE SEQUENCE</scope>
    <source>
        <strain evidence="2">IBT 15544</strain>
    </source>
</reference>
<keyword evidence="2" id="KW-0378">Hydrolase</keyword>
<dbReference type="AlphaFoldDB" id="A0A9W9JJK0"/>
<dbReference type="EMBL" id="JAPQKR010000015">
    <property type="protein sequence ID" value="KAJ5195466.1"/>
    <property type="molecule type" value="Genomic_DNA"/>
</dbReference>
<comment type="caution">
    <text evidence="2">The sequence shown here is derived from an EMBL/GenBank/DDBJ whole genome shotgun (WGS) entry which is preliminary data.</text>
</comment>
<dbReference type="GO" id="GO:0004222">
    <property type="term" value="F:metalloendopeptidase activity"/>
    <property type="evidence" value="ECO:0007669"/>
    <property type="project" value="InterPro"/>
</dbReference>
<dbReference type="SUPFAM" id="SSF55486">
    <property type="entry name" value="Metalloproteases ('zincins'), catalytic domain"/>
    <property type="match status" value="1"/>
</dbReference>
<accession>A0A9W9JJK0</accession>